<dbReference type="Pfam" id="PF02017">
    <property type="entry name" value="CIDE-N"/>
    <property type="match status" value="1"/>
</dbReference>
<evidence type="ECO:0000256" key="2">
    <source>
        <dbReference type="SAM" id="MobiDB-lite"/>
    </source>
</evidence>
<accession>A0A6S7HR25</accession>
<dbReference type="OrthoDB" id="9387550at2759"/>
<sequence>NEKIGLNPVNVGDLKLVLEEDGTEVDQDYLPFIEANTILMLLSTNELWSDRKGMSAVNQSGQKENIAESLNRPTQYTLTSNLTLGNPIMDDIATSTTNTMGKLLDKAKETTVISQGYEFVKGKSRARSLSDIDSAFDFRKKSKSQPSVEEAEDHSPDLFSQQEETGNQTPDMFSQQEETGNQSPDMFSQQEETGNQSPDMFSQQEEM</sequence>
<keyword evidence="1" id="KW-0053">Apoptosis</keyword>
<evidence type="ECO:0000313" key="3">
    <source>
        <dbReference type="EMBL" id="CAB4006293.1"/>
    </source>
</evidence>
<dbReference type="SUPFAM" id="SSF54277">
    <property type="entry name" value="CAD &amp; PB1 domains"/>
    <property type="match status" value="1"/>
</dbReference>
<protein>
    <submittedName>
        <fullName evidence="3">Cell death activator CIDE-A-like</fullName>
    </submittedName>
</protein>
<comment type="caution">
    <text evidence="3">The sequence shown here is derived from an EMBL/GenBank/DDBJ whole genome shotgun (WGS) entry which is preliminary data.</text>
</comment>
<dbReference type="PROSITE" id="PS51135">
    <property type="entry name" value="CIDE_N"/>
    <property type="match status" value="1"/>
</dbReference>
<dbReference type="Proteomes" id="UP001152795">
    <property type="component" value="Unassembled WGS sequence"/>
</dbReference>
<organism evidence="3 4">
    <name type="scientific">Paramuricea clavata</name>
    <name type="common">Red gorgonian</name>
    <name type="synonym">Violescent sea-whip</name>
    <dbReference type="NCBI Taxonomy" id="317549"/>
    <lineage>
        <taxon>Eukaryota</taxon>
        <taxon>Metazoa</taxon>
        <taxon>Cnidaria</taxon>
        <taxon>Anthozoa</taxon>
        <taxon>Octocorallia</taxon>
        <taxon>Malacalcyonacea</taxon>
        <taxon>Plexauridae</taxon>
        <taxon>Paramuricea</taxon>
    </lineage>
</organism>
<name>A0A6S7HR25_PARCT</name>
<feature type="non-terminal residue" evidence="3">
    <location>
        <position position="1"/>
    </location>
</feature>
<dbReference type="Gene3D" id="3.10.20.10">
    <property type="match status" value="1"/>
</dbReference>
<proteinExistence type="predicted"/>
<dbReference type="EMBL" id="CACRXK020005469">
    <property type="protein sequence ID" value="CAB4006293.1"/>
    <property type="molecule type" value="Genomic_DNA"/>
</dbReference>
<dbReference type="AlphaFoldDB" id="A0A6S7HR25"/>
<reference evidence="3" key="1">
    <citation type="submission" date="2020-04" db="EMBL/GenBank/DDBJ databases">
        <authorList>
            <person name="Alioto T."/>
            <person name="Alioto T."/>
            <person name="Gomez Garrido J."/>
        </authorList>
    </citation>
    <scope>NUCLEOTIDE SEQUENCE</scope>
    <source>
        <strain evidence="3">A484AB</strain>
    </source>
</reference>
<evidence type="ECO:0000313" key="4">
    <source>
        <dbReference type="Proteomes" id="UP001152795"/>
    </source>
</evidence>
<gene>
    <name evidence="3" type="ORF">PACLA_8A015619</name>
</gene>
<dbReference type="InterPro" id="IPR003508">
    <property type="entry name" value="CIDE-N_dom"/>
</dbReference>
<feature type="region of interest" description="Disordered" evidence="2">
    <location>
        <begin position="138"/>
        <end position="207"/>
    </location>
</feature>
<feature type="compositionally biased region" description="Polar residues" evidence="2">
    <location>
        <begin position="158"/>
        <end position="207"/>
    </location>
</feature>
<evidence type="ECO:0000256" key="1">
    <source>
        <dbReference type="ARBA" id="ARBA00022703"/>
    </source>
</evidence>
<keyword evidence="4" id="KW-1185">Reference proteome</keyword>
<dbReference type="GO" id="GO:0006915">
    <property type="term" value="P:apoptotic process"/>
    <property type="evidence" value="ECO:0007669"/>
    <property type="project" value="UniProtKB-UniRule"/>
</dbReference>